<dbReference type="OrthoDB" id="195231at2759"/>
<dbReference type="AlphaFoldDB" id="B6K3F7"/>
<evidence type="ECO:0000256" key="7">
    <source>
        <dbReference type="ARBA" id="ARBA00022697"/>
    </source>
</evidence>
<dbReference type="InterPro" id="IPR014721">
    <property type="entry name" value="Ribsml_uS5_D2-typ_fold_subgr"/>
</dbReference>
<comment type="similarity">
    <text evidence="2">Belongs to the GHMP kinase family. Homoserine kinase subfamily.</text>
</comment>
<dbReference type="PIRSF" id="PIRSF000676">
    <property type="entry name" value="Homoser_kin"/>
    <property type="match status" value="1"/>
</dbReference>
<dbReference type="eggNOG" id="KOG1537">
    <property type="taxonomic scope" value="Eukaryota"/>
</dbReference>
<protein>
    <recommendedName>
        <fullName evidence="4">Homoserine kinase</fullName>
        <ecNumber evidence="3">2.7.1.39</ecNumber>
    </recommendedName>
</protein>
<dbReference type="InterPro" id="IPR000870">
    <property type="entry name" value="Homoserine_kinase"/>
</dbReference>
<dbReference type="PANTHER" id="PTHR20861">
    <property type="entry name" value="HOMOSERINE/4-DIPHOSPHOCYTIDYL-2-C-METHYL-D-ERYTHRITOL KINASE"/>
    <property type="match status" value="1"/>
</dbReference>
<dbReference type="PROSITE" id="PS00627">
    <property type="entry name" value="GHMP_KINASES_ATP"/>
    <property type="match status" value="1"/>
</dbReference>
<evidence type="ECO:0000256" key="9">
    <source>
        <dbReference type="ARBA" id="ARBA00022777"/>
    </source>
</evidence>
<dbReference type="UniPathway" id="UPA00050">
    <property type="reaction ID" value="UER00064"/>
</dbReference>
<keyword evidence="16" id="KW-1185">Reference proteome</keyword>
<proteinExistence type="inferred from homology"/>
<dbReference type="Pfam" id="PF00288">
    <property type="entry name" value="GHMP_kinases_N"/>
    <property type="match status" value="1"/>
</dbReference>
<evidence type="ECO:0000313" key="14">
    <source>
        <dbReference type="EMBL" id="EEB08014.1"/>
    </source>
</evidence>
<dbReference type="HOGENOM" id="CLU_041243_2_1_1"/>
<keyword evidence="6" id="KW-0808">Transferase</keyword>
<evidence type="ECO:0000256" key="5">
    <source>
        <dbReference type="ARBA" id="ARBA00022605"/>
    </source>
</evidence>
<evidence type="ECO:0000313" key="16">
    <source>
        <dbReference type="Proteomes" id="UP000001744"/>
    </source>
</evidence>
<dbReference type="EC" id="2.7.1.39" evidence="3"/>
<sequence length="339" mass="36342">MAKFQISVPASSANIGPGFDVLGLSLDYSMTVDVETSSGPGDFVLTYEGDSADSVSTKPSENMVTQVALYVLRCNGMEDFPVGVRAHVKNPIPLGRGMGSSASAAIAGVMLANEVAKLGLSKDEMMDYVLMLERHPDNVMAAMMGGLVASFLRELSEEERKAFEPSDDDLLKHRALTIPPKKLASYFRFPWNPDMKAIVVIPEFHLATSKARSVLPQTYSRADAIFNLQRLVMLTAAIGQSPVQADVVCEAMQDKLHQPYRASLVPGLTEIINTLKPENLPGVCGSCLSGAGPTVLALATANFEKIAETMVGIFKKNGINCRYLVLSPAFGGASVTYSS</sequence>
<gene>
    <name evidence="15" type="primary">thr1</name>
    <name evidence="14" type="ORF">SJAG_03141</name>
</gene>
<dbReference type="SUPFAM" id="SSF54211">
    <property type="entry name" value="Ribosomal protein S5 domain 2-like"/>
    <property type="match status" value="1"/>
</dbReference>
<dbReference type="InterPro" id="IPR020568">
    <property type="entry name" value="Ribosomal_Su5_D2-typ_SF"/>
</dbReference>
<evidence type="ECO:0000259" key="13">
    <source>
        <dbReference type="Pfam" id="PF08544"/>
    </source>
</evidence>
<comment type="catalytic activity">
    <reaction evidence="11">
        <text>L-homoserine + ATP = O-phospho-L-homoserine + ADP + H(+)</text>
        <dbReference type="Rhea" id="RHEA:13985"/>
        <dbReference type="ChEBI" id="CHEBI:15378"/>
        <dbReference type="ChEBI" id="CHEBI:30616"/>
        <dbReference type="ChEBI" id="CHEBI:57476"/>
        <dbReference type="ChEBI" id="CHEBI:57590"/>
        <dbReference type="ChEBI" id="CHEBI:456216"/>
        <dbReference type="EC" id="2.7.1.39"/>
    </reaction>
    <physiologicalReaction direction="left-to-right" evidence="11">
        <dbReference type="Rhea" id="RHEA:13986"/>
    </physiologicalReaction>
</comment>
<dbReference type="InterPro" id="IPR013750">
    <property type="entry name" value="GHMP_kinase_C_dom"/>
</dbReference>
<comment type="pathway">
    <text evidence="1">Amino-acid biosynthesis; L-threonine biosynthesis; L-threonine from L-aspartate: step 4/5.</text>
</comment>
<dbReference type="GO" id="GO:0009088">
    <property type="term" value="P:threonine biosynthetic process"/>
    <property type="evidence" value="ECO:0007669"/>
    <property type="project" value="UniProtKB-UniPathway"/>
</dbReference>
<dbReference type="PANTHER" id="PTHR20861:SF1">
    <property type="entry name" value="HOMOSERINE KINASE"/>
    <property type="match status" value="1"/>
</dbReference>
<reference evidence="14 16" key="1">
    <citation type="journal article" date="2011" name="Science">
        <title>Comparative functional genomics of the fission yeasts.</title>
        <authorList>
            <person name="Rhind N."/>
            <person name="Chen Z."/>
            <person name="Yassour M."/>
            <person name="Thompson D.A."/>
            <person name="Haas B.J."/>
            <person name="Habib N."/>
            <person name="Wapinski I."/>
            <person name="Roy S."/>
            <person name="Lin M.F."/>
            <person name="Heiman D.I."/>
            <person name="Young S.K."/>
            <person name="Furuya K."/>
            <person name="Guo Y."/>
            <person name="Pidoux A."/>
            <person name="Chen H.M."/>
            <person name="Robbertse B."/>
            <person name="Goldberg J.M."/>
            <person name="Aoki K."/>
            <person name="Bayne E.H."/>
            <person name="Berlin A.M."/>
            <person name="Desjardins C.A."/>
            <person name="Dobbs E."/>
            <person name="Dukaj L."/>
            <person name="Fan L."/>
            <person name="FitzGerald M.G."/>
            <person name="French C."/>
            <person name="Gujja S."/>
            <person name="Hansen K."/>
            <person name="Keifenheim D."/>
            <person name="Levin J.Z."/>
            <person name="Mosher R.A."/>
            <person name="Mueller C.A."/>
            <person name="Pfiffner J."/>
            <person name="Priest M."/>
            <person name="Russ C."/>
            <person name="Smialowska A."/>
            <person name="Swoboda P."/>
            <person name="Sykes S.M."/>
            <person name="Vaughn M."/>
            <person name="Vengrova S."/>
            <person name="Yoder R."/>
            <person name="Zeng Q."/>
            <person name="Allshire R."/>
            <person name="Baulcombe D."/>
            <person name="Birren B.W."/>
            <person name="Brown W."/>
            <person name="Ekwall K."/>
            <person name="Kellis M."/>
            <person name="Leatherwood J."/>
            <person name="Levin H."/>
            <person name="Margalit H."/>
            <person name="Martienssen R."/>
            <person name="Nieduszynski C.A."/>
            <person name="Spatafora J.W."/>
            <person name="Friedman N."/>
            <person name="Dalgaard J.Z."/>
            <person name="Baumann P."/>
            <person name="Niki H."/>
            <person name="Regev A."/>
            <person name="Nusbaum C."/>
        </authorList>
    </citation>
    <scope>NUCLEOTIDE SEQUENCE [LARGE SCALE GENOMIC DNA]</scope>
    <source>
        <strain evidence="16">yFS275 / FY16936</strain>
    </source>
</reference>
<dbReference type="RefSeq" id="XP_002174307.1">
    <property type="nucleotide sequence ID" value="XM_002174271.2"/>
</dbReference>
<evidence type="ECO:0000256" key="6">
    <source>
        <dbReference type="ARBA" id="ARBA00022679"/>
    </source>
</evidence>
<dbReference type="EMBL" id="KE651167">
    <property type="protein sequence ID" value="EEB08014.1"/>
    <property type="molecule type" value="Genomic_DNA"/>
</dbReference>
<dbReference type="Gene3D" id="3.30.230.10">
    <property type="match status" value="1"/>
</dbReference>
<dbReference type="GO" id="GO:0004413">
    <property type="term" value="F:homoserine kinase activity"/>
    <property type="evidence" value="ECO:0007669"/>
    <property type="project" value="UniProtKB-EC"/>
</dbReference>
<organism evidence="14 16">
    <name type="scientific">Schizosaccharomyces japonicus (strain yFS275 / FY16936)</name>
    <name type="common">Fission yeast</name>
    <dbReference type="NCBI Taxonomy" id="402676"/>
    <lineage>
        <taxon>Eukaryota</taxon>
        <taxon>Fungi</taxon>
        <taxon>Dikarya</taxon>
        <taxon>Ascomycota</taxon>
        <taxon>Taphrinomycotina</taxon>
        <taxon>Schizosaccharomycetes</taxon>
        <taxon>Schizosaccharomycetales</taxon>
        <taxon>Schizosaccharomycetaceae</taxon>
        <taxon>Schizosaccharomyces</taxon>
    </lineage>
</organism>
<evidence type="ECO:0000256" key="2">
    <source>
        <dbReference type="ARBA" id="ARBA00007370"/>
    </source>
</evidence>
<dbReference type="VEuPathDB" id="FungiDB:SJAG_03141"/>
<evidence type="ECO:0000313" key="15">
    <source>
        <dbReference type="JaponicusDB" id="SJAG_03141"/>
    </source>
</evidence>
<name>B6K3F7_SCHJY</name>
<dbReference type="InterPro" id="IPR036554">
    <property type="entry name" value="GHMP_kinase_C_sf"/>
</dbReference>
<keyword evidence="7" id="KW-0791">Threonine biosynthesis</keyword>
<dbReference type="Gene3D" id="3.30.70.890">
    <property type="entry name" value="GHMP kinase, C-terminal domain"/>
    <property type="match status" value="1"/>
</dbReference>
<feature type="domain" description="GHMP kinase N-terminal" evidence="12">
    <location>
        <begin position="62"/>
        <end position="146"/>
    </location>
</feature>
<dbReference type="InterPro" id="IPR006203">
    <property type="entry name" value="GHMP_knse_ATP-bd_CS"/>
</dbReference>
<dbReference type="OMA" id="CANRIPH"/>
<feature type="domain" description="GHMP kinase C-terminal" evidence="13">
    <location>
        <begin position="252"/>
        <end position="308"/>
    </location>
</feature>
<evidence type="ECO:0000256" key="11">
    <source>
        <dbReference type="ARBA" id="ARBA00049913"/>
    </source>
</evidence>
<evidence type="ECO:0000259" key="12">
    <source>
        <dbReference type="Pfam" id="PF00288"/>
    </source>
</evidence>
<evidence type="ECO:0000256" key="4">
    <source>
        <dbReference type="ARBA" id="ARBA00017858"/>
    </source>
</evidence>
<dbReference type="NCBIfam" id="TIGR00191">
    <property type="entry name" value="thrB"/>
    <property type="match status" value="1"/>
</dbReference>
<dbReference type="SUPFAM" id="SSF55060">
    <property type="entry name" value="GHMP Kinase, C-terminal domain"/>
    <property type="match status" value="1"/>
</dbReference>
<dbReference type="GeneID" id="7048487"/>
<evidence type="ECO:0000256" key="3">
    <source>
        <dbReference type="ARBA" id="ARBA00012078"/>
    </source>
</evidence>
<dbReference type="InterPro" id="IPR006204">
    <property type="entry name" value="GHMP_kinase_N_dom"/>
</dbReference>
<dbReference type="Pfam" id="PF08544">
    <property type="entry name" value="GHMP_kinases_C"/>
    <property type="match status" value="1"/>
</dbReference>
<accession>B6K3F7</accession>
<evidence type="ECO:0000256" key="1">
    <source>
        <dbReference type="ARBA" id="ARBA00005015"/>
    </source>
</evidence>
<keyword evidence="9 14" id="KW-0418">Kinase</keyword>
<keyword evidence="10" id="KW-0067">ATP-binding</keyword>
<dbReference type="JaponicusDB" id="SJAG_03141">
    <property type="gene designation" value="thr1"/>
</dbReference>
<dbReference type="HAMAP" id="MF_00384">
    <property type="entry name" value="Homoser_kinase"/>
    <property type="match status" value="1"/>
</dbReference>
<dbReference type="PRINTS" id="PR00958">
    <property type="entry name" value="HOMSERKINASE"/>
</dbReference>
<dbReference type="STRING" id="402676.B6K3F7"/>
<dbReference type="GO" id="GO:0005524">
    <property type="term" value="F:ATP binding"/>
    <property type="evidence" value="ECO:0007669"/>
    <property type="project" value="UniProtKB-KW"/>
</dbReference>
<evidence type="ECO:0000256" key="8">
    <source>
        <dbReference type="ARBA" id="ARBA00022741"/>
    </source>
</evidence>
<keyword evidence="8" id="KW-0547">Nucleotide-binding</keyword>
<evidence type="ECO:0000256" key="10">
    <source>
        <dbReference type="ARBA" id="ARBA00022840"/>
    </source>
</evidence>
<keyword evidence="5" id="KW-0028">Amino-acid biosynthesis</keyword>
<dbReference type="Proteomes" id="UP000001744">
    <property type="component" value="Unassembled WGS sequence"/>
</dbReference>